<evidence type="ECO:0000259" key="5">
    <source>
        <dbReference type="Pfam" id="PF04542"/>
    </source>
</evidence>
<evidence type="ECO:0000256" key="2">
    <source>
        <dbReference type="ARBA" id="ARBA00023015"/>
    </source>
</evidence>
<dbReference type="InterPro" id="IPR039425">
    <property type="entry name" value="RNA_pol_sigma-70-like"/>
</dbReference>
<dbReference type="InterPro" id="IPR036388">
    <property type="entry name" value="WH-like_DNA-bd_sf"/>
</dbReference>
<dbReference type="Pfam" id="PF04542">
    <property type="entry name" value="Sigma70_r2"/>
    <property type="match status" value="1"/>
</dbReference>
<dbReference type="Proteomes" id="UP000681425">
    <property type="component" value="Chromosome"/>
</dbReference>
<dbReference type="InterPro" id="IPR013324">
    <property type="entry name" value="RNA_pol_sigma_r3/r4-like"/>
</dbReference>
<feature type="domain" description="RNA polymerase sigma-70 region 2" evidence="5">
    <location>
        <begin position="4"/>
        <end position="68"/>
    </location>
</feature>
<accession>A0A975KC58</accession>
<dbReference type="InterPro" id="IPR013249">
    <property type="entry name" value="RNA_pol_sigma70_r4_t2"/>
</dbReference>
<dbReference type="AlphaFoldDB" id="A0A975KC58"/>
<keyword evidence="4" id="KW-0804">Transcription</keyword>
<name>A0A975KC58_9SPHN</name>
<evidence type="ECO:0000313" key="7">
    <source>
        <dbReference type="EMBL" id="QUT08314.1"/>
    </source>
</evidence>
<protein>
    <submittedName>
        <fullName evidence="7">RNA polymerase sigma factor</fullName>
    </submittedName>
</protein>
<dbReference type="Pfam" id="PF08281">
    <property type="entry name" value="Sigma70_r4_2"/>
    <property type="match status" value="1"/>
</dbReference>
<evidence type="ECO:0000313" key="8">
    <source>
        <dbReference type="Proteomes" id="UP000681425"/>
    </source>
</evidence>
<dbReference type="GO" id="GO:0016987">
    <property type="term" value="F:sigma factor activity"/>
    <property type="evidence" value="ECO:0007669"/>
    <property type="project" value="UniProtKB-KW"/>
</dbReference>
<keyword evidence="3" id="KW-0731">Sigma factor</keyword>
<dbReference type="PANTHER" id="PTHR43133:SF63">
    <property type="entry name" value="RNA POLYMERASE SIGMA FACTOR FECI-RELATED"/>
    <property type="match status" value="1"/>
</dbReference>
<dbReference type="GO" id="GO:0006352">
    <property type="term" value="P:DNA-templated transcription initiation"/>
    <property type="evidence" value="ECO:0007669"/>
    <property type="project" value="InterPro"/>
</dbReference>
<organism evidence="7 8">
    <name type="scientific">Sphingobium phenoxybenzoativorans</name>
    <dbReference type="NCBI Taxonomy" id="1592790"/>
    <lineage>
        <taxon>Bacteria</taxon>
        <taxon>Pseudomonadati</taxon>
        <taxon>Pseudomonadota</taxon>
        <taxon>Alphaproteobacteria</taxon>
        <taxon>Sphingomonadales</taxon>
        <taxon>Sphingomonadaceae</taxon>
        <taxon>Sphingobium</taxon>
    </lineage>
</organism>
<dbReference type="InterPro" id="IPR013325">
    <property type="entry name" value="RNA_pol_sigma_r2"/>
</dbReference>
<evidence type="ECO:0000259" key="6">
    <source>
        <dbReference type="Pfam" id="PF08281"/>
    </source>
</evidence>
<evidence type="ECO:0000256" key="4">
    <source>
        <dbReference type="ARBA" id="ARBA00023163"/>
    </source>
</evidence>
<keyword evidence="8" id="KW-1185">Reference proteome</keyword>
<dbReference type="EMBL" id="CP073910">
    <property type="protein sequence ID" value="QUT08314.1"/>
    <property type="molecule type" value="Genomic_DNA"/>
</dbReference>
<dbReference type="PANTHER" id="PTHR43133">
    <property type="entry name" value="RNA POLYMERASE ECF-TYPE SIGMA FACTO"/>
    <property type="match status" value="1"/>
</dbReference>
<reference evidence="7" key="1">
    <citation type="submission" date="2021-04" db="EMBL/GenBank/DDBJ databases">
        <title>Isolation of p-tert-butylphenol degrading bacteria Sphingobium phenoxybenzoativorans Tas13 from active sludge.</title>
        <authorList>
            <person name="Li Y."/>
        </authorList>
    </citation>
    <scope>NUCLEOTIDE SEQUENCE</scope>
    <source>
        <strain evidence="7">Tas13</strain>
    </source>
</reference>
<evidence type="ECO:0000256" key="1">
    <source>
        <dbReference type="ARBA" id="ARBA00010641"/>
    </source>
</evidence>
<dbReference type="InterPro" id="IPR014284">
    <property type="entry name" value="RNA_pol_sigma-70_dom"/>
</dbReference>
<dbReference type="Gene3D" id="1.10.10.10">
    <property type="entry name" value="Winged helix-like DNA-binding domain superfamily/Winged helix DNA-binding domain"/>
    <property type="match status" value="1"/>
</dbReference>
<dbReference type="KEGG" id="spph:KFK14_16575"/>
<dbReference type="SUPFAM" id="SSF88946">
    <property type="entry name" value="Sigma2 domain of RNA polymerase sigma factors"/>
    <property type="match status" value="1"/>
</dbReference>
<dbReference type="CDD" id="cd06171">
    <property type="entry name" value="Sigma70_r4"/>
    <property type="match status" value="1"/>
</dbReference>
<comment type="similarity">
    <text evidence="1">Belongs to the sigma-70 factor family. ECF subfamily.</text>
</comment>
<dbReference type="GO" id="GO:0003677">
    <property type="term" value="F:DNA binding"/>
    <property type="evidence" value="ECO:0007669"/>
    <property type="project" value="InterPro"/>
</dbReference>
<dbReference type="NCBIfam" id="TIGR02937">
    <property type="entry name" value="sigma70-ECF"/>
    <property type="match status" value="1"/>
</dbReference>
<keyword evidence="2" id="KW-0805">Transcription regulation</keyword>
<proteinExistence type="inferred from homology"/>
<gene>
    <name evidence="7" type="ORF">KFK14_16575</name>
</gene>
<evidence type="ECO:0000256" key="3">
    <source>
        <dbReference type="ARBA" id="ARBA00023082"/>
    </source>
</evidence>
<feature type="domain" description="RNA polymerase sigma factor 70 region 4 type 2" evidence="6">
    <location>
        <begin position="103"/>
        <end position="153"/>
    </location>
</feature>
<dbReference type="Gene3D" id="1.10.1740.10">
    <property type="match status" value="1"/>
</dbReference>
<dbReference type="InterPro" id="IPR007627">
    <property type="entry name" value="RNA_pol_sigma70_r2"/>
</dbReference>
<dbReference type="SUPFAM" id="SSF88659">
    <property type="entry name" value="Sigma3 and sigma4 domains of RNA polymerase sigma factors"/>
    <property type="match status" value="1"/>
</dbReference>
<sequence length="159" mass="18347">MTLSSYIPALRAFFVRNVRDQTLADDMTQEVMLRLHVRQENKTAIENMEGYLFRIAASVMTDNARRDKVRHRSSHGELSELDHPVEELSPERVLQGREQIALVAAALEELPERTRDVFVLRRFEELSYAEIAHRLDISVSAVEKHVAKAMRHILRRTAG</sequence>